<keyword evidence="2 4" id="KW-0808">Transferase</keyword>
<comment type="similarity">
    <text evidence="1">Belongs to the transferase hexapeptide repeat family.</text>
</comment>
<evidence type="ECO:0000313" key="4">
    <source>
        <dbReference type="EMBL" id="MBB3020657.1"/>
    </source>
</evidence>
<evidence type="ECO:0000313" key="5">
    <source>
        <dbReference type="Proteomes" id="UP000532010"/>
    </source>
</evidence>
<dbReference type="GO" id="GO:0008870">
    <property type="term" value="F:galactoside O-acetyltransferase activity"/>
    <property type="evidence" value="ECO:0007669"/>
    <property type="project" value="UniProtKB-EC"/>
</dbReference>
<evidence type="ECO:0000256" key="3">
    <source>
        <dbReference type="ARBA" id="ARBA00023315"/>
    </source>
</evidence>
<name>A0A7W4VPT2_9HYPH</name>
<dbReference type="AlphaFoldDB" id="A0A7W4VPT2"/>
<keyword evidence="5" id="KW-1185">Reference proteome</keyword>
<dbReference type="PANTHER" id="PTHR43300">
    <property type="entry name" value="ACETYLTRANSFERASE"/>
    <property type="match status" value="1"/>
</dbReference>
<reference evidence="4 5" key="1">
    <citation type="submission" date="2020-08" db="EMBL/GenBank/DDBJ databases">
        <title>The Agave Microbiome: Exploring the role of microbial communities in plant adaptations to desert environments.</title>
        <authorList>
            <person name="Partida-Martinez L.P."/>
        </authorList>
    </citation>
    <scope>NUCLEOTIDE SEQUENCE [LARGE SCALE GENOMIC DNA]</scope>
    <source>
        <strain evidence="4 5">AT3.9</strain>
    </source>
</reference>
<dbReference type="InterPro" id="IPR011004">
    <property type="entry name" value="Trimer_LpxA-like_sf"/>
</dbReference>
<keyword evidence="3 4" id="KW-0012">Acyltransferase</keyword>
<dbReference type="Gene3D" id="2.160.10.10">
    <property type="entry name" value="Hexapeptide repeat proteins"/>
    <property type="match status" value="1"/>
</dbReference>
<evidence type="ECO:0000256" key="1">
    <source>
        <dbReference type="ARBA" id="ARBA00007274"/>
    </source>
</evidence>
<proteinExistence type="inferred from homology"/>
<organism evidence="4 5">
    <name type="scientific">Microvirga lupini</name>
    <dbReference type="NCBI Taxonomy" id="420324"/>
    <lineage>
        <taxon>Bacteria</taxon>
        <taxon>Pseudomonadati</taxon>
        <taxon>Pseudomonadota</taxon>
        <taxon>Alphaproteobacteria</taxon>
        <taxon>Hyphomicrobiales</taxon>
        <taxon>Methylobacteriaceae</taxon>
        <taxon>Microvirga</taxon>
    </lineage>
</organism>
<sequence length="194" mass="20642">MKILGGRYLTEDELFEAGVPTVGKGVRVHSTAVLVDLERMSFGSNVRIDPYCVISAAGGFVRFGSYIHIAAQAVMMGGEGIEMQDFSGISQSVCVYSVSDDYSGETLTNPTVPRHLLKVKRGTVTLGRHVIVGSHSVVLPGANIAEGCAVGALSLVNEPLAPWGIYAGTPARRLKDRSRNLLHTERQLSAESGA</sequence>
<protein>
    <submittedName>
        <fullName evidence="4">Galactoside O-acetyltransferase</fullName>
        <ecNumber evidence="4">2.3.1.18</ecNumber>
    </submittedName>
</protein>
<dbReference type="RefSeq" id="WP_183452860.1">
    <property type="nucleotide sequence ID" value="NZ_JACHWB010000005.1"/>
</dbReference>
<dbReference type="EC" id="2.3.1.18" evidence="4"/>
<evidence type="ECO:0000256" key="2">
    <source>
        <dbReference type="ARBA" id="ARBA00022679"/>
    </source>
</evidence>
<dbReference type="EMBL" id="JACHWB010000005">
    <property type="protein sequence ID" value="MBB3020657.1"/>
    <property type="molecule type" value="Genomic_DNA"/>
</dbReference>
<dbReference type="PANTHER" id="PTHR43300:SF12">
    <property type="entry name" value="CHLORAMPHENICOL ACETYLTRANSFERASE"/>
    <property type="match status" value="1"/>
</dbReference>
<gene>
    <name evidence="4" type="ORF">FHR70_003743</name>
</gene>
<comment type="caution">
    <text evidence="4">The sequence shown here is derived from an EMBL/GenBank/DDBJ whole genome shotgun (WGS) entry which is preliminary data.</text>
</comment>
<dbReference type="InterPro" id="IPR050179">
    <property type="entry name" value="Trans_hexapeptide_repeat"/>
</dbReference>
<dbReference type="SUPFAM" id="SSF51161">
    <property type="entry name" value="Trimeric LpxA-like enzymes"/>
    <property type="match status" value="1"/>
</dbReference>
<accession>A0A7W4VPT2</accession>
<dbReference type="Proteomes" id="UP000532010">
    <property type="component" value="Unassembled WGS sequence"/>
</dbReference>